<dbReference type="Proteomes" id="UP001642464">
    <property type="component" value="Unassembled WGS sequence"/>
</dbReference>
<sequence>MMALCVNLLEEFIALSDGMIVLASWNYFSRLWCVYEWVCGLLIHSAMEIEILADPFIRDSTVEAWFPPAARERTPNASRWWISPWRFLEEHWGSSGSY</sequence>
<reference evidence="1 2" key="1">
    <citation type="submission" date="2024-02" db="EMBL/GenBank/DDBJ databases">
        <authorList>
            <person name="Chen Y."/>
            <person name="Shah S."/>
            <person name="Dougan E. K."/>
            <person name="Thang M."/>
            <person name="Chan C."/>
        </authorList>
    </citation>
    <scope>NUCLEOTIDE SEQUENCE [LARGE SCALE GENOMIC DNA]</scope>
</reference>
<comment type="caution">
    <text evidence="1">The sequence shown here is derived from an EMBL/GenBank/DDBJ whole genome shotgun (WGS) entry which is preliminary data.</text>
</comment>
<dbReference type="EMBL" id="CAXAMM010028857">
    <property type="protein sequence ID" value="CAK9063522.1"/>
    <property type="molecule type" value="Genomic_DNA"/>
</dbReference>
<evidence type="ECO:0000313" key="1">
    <source>
        <dbReference type="EMBL" id="CAK9063522.1"/>
    </source>
</evidence>
<gene>
    <name evidence="1" type="ORF">SCF082_LOCUS32882</name>
</gene>
<organism evidence="1 2">
    <name type="scientific">Durusdinium trenchii</name>
    <dbReference type="NCBI Taxonomy" id="1381693"/>
    <lineage>
        <taxon>Eukaryota</taxon>
        <taxon>Sar</taxon>
        <taxon>Alveolata</taxon>
        <taxon>Dinophyceae</taxon>
        <taxon>Suessiales</taxon>
        <taxon>Symbiodiniaceae</taxon>
        <taxon>Durusdinium</taxon>
    </lineage>
</organism>
<proteinExistence type="predicted"/>
<name>A0ABP0NIC0_9DINO</name>
<evidence type="ECO:0000313" key="2">
    <source>
        <dbReference type="Proteomes" id="UP001642464"/>
    </source>
</evidence>
<keyword evidence="2" id="KW-1185">Reference proteome</keyword>
<accession>A0ABP0NIC0</accession>
<protein>
    <submittedName>
        <fullName evidence="1">Soluble guanylate cyclase gcy-36</fullName>
    </submittedName>
</protein>